<gene>
    <name evidence="7" type="ORF">ECRASSUSDP1_LOCUS1438</name>
</gene>
<sequence length="435" mass="50968">MIKQTDNSPCEGLTISKQNSDKLSSYEALLKYYGKYHIQSIIKLNLQNMSTYEQLQKVVDLKKMYSKKDWLNNKKEKGQSFQEFVRTKSRNRVSKNKNVVYIMCMDNDIPDDALEKLQKYCAAFFHGLDVKIIQERIDVPTSLKKFNITSRKRKDTNKVQYLATDLLDLLMEKYIPEDAYCIIGIINKDLYPKPNWTFVFGCARVRKRTGVFSFARYDPEFEKPSNKYNPKSRDSISEKDEETRKLILHRACKTITHEIVHMFGVRHCIVNECLMNGTNRMQEGDLKPFLLCPVCLRKLHYAIGFDIKERYIHLGSVLETDFQENDHFVAHLEMLDYIIQNTVEPRSSSKGILEEEVEEQCQEFIKKIELGDEASRLESQIENSHERLDKLEDDMVPPNDMVLYGIKRKARLLQRPKKNKAKKTQTTCCCKCTIF</sequence>
<dbReference type="Proteomes" id="UP001295684">
    <property type="component" value="Unassembled WGS sequence"/>
</dbReference>
<evidence type="ECO:0000256" key="6">
    <source>
        <dbReference type="ARBA" id="ARBA00023049"/>
    </source>
</evidence>
<dbReference type="AlphaFoldDB" id="A0AAD1U2F3"/>
<evidence type="ECO:0000313" key="8">
    <source>
        <dbReference type="Proteomes" id="UP001295684"/>
    </source>
</evidence>
<organism evidence="7 8">
    <name type="scientific">Euplotes crassus</name>
    <dbReference type="NCBI Taxonomy" id="5936"/>
    <lineage>
        <taxon>Eukaryota</taxon>
        <taxon>Sar</taxon>
        <taxon>Alveolata</taxon>
        <taxon>Ciliophora</taxon>
        <taxon>Intramacronucleata</taxon>
        <taxon>Spirotrichea</taxon>
        <taxon>Hypotrichia</taxon>
        <taxon>Euplotida</taxon>
        <taxon>Euplotidae</taxon>
        <taxon>Moneuplotes</taxon>
    </lineage>
</organism>
<evidence type="ECO:0000256" key="2">
    <source>
        <dbReference type="ARBA" id="ARBA00022670"/>
    </source>
</evidence>
<dbReference type="Pfam" id="PF07998">
    <property type="entry name" value="Peptidase_M54"/>
    <property type="match status" value="1"/>
</dbReference>
<dbReference type="EMBL" id="CAMPGE010001360">
    <property type="protein sequence ID" value="CAI2360140.1"/>
    <property type="molecule type" value="Genomic_DNA"/>
</dbReference>
<dbReference type="InterPro" id="IPR012962">
    <property type="entry name" value="Pept_M54_archaemetzincn"/>
</dbReference>
<evidence type="ECO:0000256" key="5">
    <source>
        <dbReference type="ARBA" id="ARBA00022833"/>
    </source>
</evidence>
<dbReference type="GO" id="GO:0008237">
    <property type="term" value="F:metallopeptidase activity"/>
    <property type="evidence" value="ECO:0007669"/>
    <property type="project" value="UniProtKB-KW"/>
</dbReference>
<evidence type="ECO:0000256" key="4">
    <source>
        <dbReference type="ARBA" id="ARBA00022801"/>
    </source>
</evidence>
<evidence type="ECO:0000256" key="3">
    <source>
        <dbReference type="ARBA" id="ARBA00022723"/>
    </source>
</evidence>
<dbReference type="GO" id="GO:0006508">
    <property type="term" value="P:proteolysis"/>
    <property type="evidence" value="ECO:0007669"/>
    <property type="project" value="UniProtKB-KW"/>
</dbReference>
<dbReference type="InterPro" id="IPR024079">
    <property type="entry name" value="MetalloPept_cat_dom_sf"/>
</dbReference>
<proteinExistence type="predicted"/>
<accession>A0AAD1U2F3</accession>
<protein>
    <recommendedName>
        <fullName evidence="9">Archaemetzincin-2</fullName>
    </recommendedName>
</protein>
<evidence type="ECO:0000256" key="1">
    <source>
        <dbReference type="ARBA" id="ARBA00001947"/>
    </source>
</evidence>
<dbReference type="PANTHER" id="PTHR15910">
    <property type="entry name" value="ARCHAEMETZINCIN"/>
    <property type="match status" value="1"/>
</dbReference>
<comment type="cofactor">
    <cofactor evidence="1">
        <name>Zn(2+)</name>
        <dbReference type="ChEBI" id="CHEBI:29105"/>
    </cofactor>
</comment>
<keyword evidence="6" id="KW-0482">Metalloprotease</keyword>
<keyword evidence="8" id="KW-1185">Reference proteome</keyword>
<comment type="caution">
    <text evidence="7">The sequence shown here is derived from an EMBL/GenBank/DDBJ whole genome shotgun (WGS) entry which is preliminary data.</text>
</comment>
<evidence type="ECO:0008006" key="9">
    <source>
        <dbReference type="Google" id="ProtNLM"/>
    </source>
</evidence>
<dbReference type="Gene3D" id="3.40.390.10">
    <property type="entry name" value="Collagenase (Catalytic Domain)"/>
    <property type="match status" value="1"/>
</dbReference>
<keyword evidence="2" id="KW-0645">Protease</keyword>
<dbReference type="GO" id="GO:0046872">
    <property type="term" value="F:metal ion binding"/>
    <property type="evidence" value="ECO:0007669"/>
    <property type="project" value="UniProtKB-KW"/>
</dbReference>
<name>A0AAD1U2F3_EUPCR</name>
<keyword evidence="3" id="KW-0479">Metal-binding</keyword>
<reference evidence="7" key="1">
    <citation type="submission" date="2023-07" db="EMBL/GenBank/DDBJ databases">
        <authorList>
            <consortium name="AG Swart"/>
            <person name="Singh M."/>
            <person name="Singh A."/>
            <person name="Seah K."/>
            <person name="Emmerich C."/>
        </authorList>
    </citation>
    <scope>NUCLEOTIDE SEQUENCE</scope>
    <source>
        <strain evidence="7">DP1</strain>
    </source>
</reference>
<keyword evidence="5" id="KW-0862">Zinc</keyword>
<dbReference type="CDD" id="cd11375">
    <property type="entry name" value="Peptidase_M54"/>
    <property type="match status" value="1"/>
</dbReference>
<dbReference type="SUPFAM" id="SSF55486">
    <property type="entry name" value="Metalloproteases ('zincins'), catalytic domain"/>
    <property type="match status" value="1"/>
</dbReference>
<keyword evidence="4" id="KW-0378">Hydrolase</keyword>
<evidence type="ECO:0000313" key="7">
    <source>
        <dbReference type="EMBL" id="CAI2360140.1"/>
    </source>
</evidence>
<dbReference type="PANTHER" id="PTHR15910:SF1">
    <property type="entry name" value="ARCHAEMETZINCIN-2"/>
    <property type="match status" value="1"/>
</dbReference>